<dbReference type="RefSeq" id="WP_052548240.1">
    <property type="nucleotide sequence ID" value="NZ_JMCC02000023.1"/>
</dbReference>
<feature type="domain" description="Fe2OG dioxygenase" evidence="1">
    <location>
        <begin position="121"/>
        <end position="236"/>
    </location>
</feature>
<dbReference type="SUPFAM" id="SSF51197">
    <property type="entry name" value="Clavaminate synthase-like"/>
    <property type="match status" value="1"/>
</dbReference>
<proteinExistence type="predicted"/>
<accession>A0A0C2D712</accession>
<dbReference type="PROSITE" id="PS51471">
    <property type="entry name" value="FE2OG_OXY"/>
    <property type="match status" value="1"/>
</dbReference>
<dbReference type="InterPro" id="IPR027450">
    <property type="entry name" value="AlkB-like"/>
</dbReference>
<name>A0A0C2D712_9BACT</name>
<dbReference type="Pfam" id="PF13532">
    <property type="entry name" value="2OG-FeII_Oxy_2"/>
    <property type="match status" value="1"/>
</dbReference>
<dbReference type="InterPro" id="IPR037151">
    <property type="entry name" value="AlkB-like_sf"/>
</dbReference>
<evidence type="ECO:0000313" key="2">
    <source>
        <dbReference type="EMBL" id="KIG17445.1"/>
    </source>
</evidence>
<dbReference type="EMBL" id="JMCC02000023">
    <property type="protein sequence ID" value="KIG17445.1"/>
    <property type="molecule type" value="Genomic_DNA"/>
</dbReference>
<organism evidence="2 3">
    <name type="scientific">Enhygromyxa salina</name>
    <dbReference type="NCBI Taxonomy" id="215803"/>
    <lineage>
        <taxon>Bacteria</taxon>
        <taxon>Pseudomonadati</taxon>
        <taxon>Myxococcota</taxon>
        <taxon>Polyangia</taxon>
        <taxon>Nannocystales</taxon>
        <taxon>Nannocystaceae</taxon>
        <taxon>Enhygromyxa</taxon>
    </lineage>
</organism>
<protein>
    <recommendedName>
        <fullName evidence="1">Fe2OG dioxygenase domain-containing protein</fullName>
    </recommendedName>
</protein>
<dbReference type="Gene3D" id="2.60.120.590">
    <property type="entry name" value="Alpha-ketoglutarate-dependent dioxygenase AlkB-like"/>
    <property type="match status" value="1"/>
</dbReference>
<reference evidence="2 3" key="1">
    <citation type="submission" date="2014-12" db="EMBL/GenBank/DDBJ databases">
        <title>Genome assembly of Enhygromyxa salina DSM 15201.</title>
        <authorList>
            <person name="Sharma G."/>
            <person name="Subramanian S."/>
        </authorList>
    </citation>
    <scope>NUCLEOTIDE SEQUENCE [LARGE SCALE GENOMIC DNA]</scope>
    <source>
        <strain evidence="2 3">DSM 15201</strain>
    </source>
</reference>
<sequence>MSNAPHDGRSPIERSGFSYLPGFISVAEGEQLIAYFAQLVPLWEHRHRSNAHARPGAHSRRLTRPVYWLGAWQFACLGYYAEPDHREDRCVRAEPFPAVMRTILDRLWPNLRGHDPSLDEVPNTCLINYYGREISDGPPVDYARLRMHRDGEPGPVVMFSLGQPGLLEFIDPERSDAPELAVWTRHRSVTILSGPEFKDRLYHRITEVRHGRQPVIGCQLEGFEARRVSVSFRTVPQELILDFAELSAASRDMVRDYVQQLARGSAHFDEQLSRE</sequence>
<dbReference type="AlphaFoldDB" id="A0A0C2D712"/>
<comment type="caution">
    <text evidence="2">The sequence shown here is derived from an EMBL/GenBank/DDBJ whole genome shotgun (WGS) entry which is preliminary data.</text>
</comment>
<dbReference type="InterPro" id="IPR005123">
    <property type="entry name" value="Oxoglu/Fe-dep_dioxygenase_dom"/>
</dbReference>
<evidence type="ECO:0000313" key="3">
    <source>
        <dbReference type="Proteomes" id="UP000031599"/>
    </source>
</evidence>
<evidence type="ECO:0000259" key="1">
    <source>
        <dbReference type="PROSITE" id="PS51471"/>
    </source>
</evidence>
<gene>
    <name evidence="2" type="ORF">DB30_03146</name>
</gene>
<dbReference type="Proteomes" id="UP000031599">
    <property type="component" value="Unassembled WGS sequence"/>
</dbReference>